<dbReference type="GO" id="GO:0005634">
    <property type="term" value="C:nucleus"/>
    <property type="evidence" value="ECO:0007669"/>
    <property type="project" value="UniProtKB-SubCell"/>
</dbReference>
<dbReference type="Proteomes" id="UP000319160">
    <property type="component" value="Unassembled WGS sequence"/>
</dbReference>
<dbReference type="GO" id="GO:0003677">
    <property type="term" value="F:DNA binding"/>
    <property type="evidence" value="ECO:0007669"/>
    <property type="project" value="InterPro"/>
</dbReference>
<protein>
    <recommendedName>
        <fullName evidence="4">Xylanolytic transcriptional activator regulatory domain-containing protein</fullName>
    </recommendedName>
</protein>
<evidence type="ECO:0000259" key="4">
    <source>
        <dbReference type="SMART" id="SM00906"/>
    </source>
</evidence>
<reference evidence="6" key="1">
    <citation type="submission" date="2019-06" db="EMBL/GenBank/DDBJ databases">
        <title>Draft genome sequence of the griseofulvin-producing fungus Xylaria cubensis strain G536.</title>
        <authorList>
            <person name="Mead M.E."/>
            <person name="Raja H.A."/>
            <person name="Steenwyk J.L."/>
            <person name="Knowles S.L."/>
            <person name="Oberlies N.H."/>
            <person name="Rokas A."/>
        </authorList>
    </citation>
    <scope>NUCLEOTIDE SEQUENCE [LARGE SCALE GENOMIC DNA]</scope>
    <source>
        <strain evidence="6">G536</strain>
    </source>
</reference>
<comment type="caution">
    <text evidence="5">The sequence shown here is derived from an EMBL/GenBank/DDBJ whole genome shotgun (WGS) entry which is preliminary data.</text>
</comment>
<comment type="subcellular location">
    <subcellularLocation>
        <location evidence="1">Nucleus</location>
    </subcellularLocation>
</comment>
<name>A0A553HIM2_9PEZI</name>
<dbReference type="OrthoDB" id="4934715at2759"/>
<dbReference type="SMART" id="SM00906">
    <property type="entry name" value="Fungal_trans"/>
    <property type="match status" value="1"/>
</dbReference>
<dbReference type="InterPro" id="IPR050613">
    <property type="entry name" value="Sec_Metabolite_Reg"/>
</dbReference>
<gene>
    <name evidence="5" type="ORF">FHL15_011311</name>
</gene>
<dbReference type="EMBL" id="VFLP01000120">
    <property type="protein sequence ID" value="TRX87803.1"/>
    <property type="molecule type" value="Genomic_DNA"/>
</dbReference>
<dbReference type="PANTHER" id="PTHR31001">
    <property type="entry name" value="UNCHARACTERIZED TRANSCRIPTIONAL REGULATORY PROTEIN"/>
    <property type="match status" value="1"/>
</dbReference>
<keyword evidence="6" id="KW-1185">Reference proteome</keyword>
<accession>A0A553HIM2</accession>
<dbReference type="PANTHER" id="PTHR31001:SF74">
    <property type="entry name" value="ZN(II)2CYS6 TRANSCRIPTION FACTOR (EUROFUNG)"/>
    <property type="match status" value="1"/>
</dbReference>
<feature type="compositionally biased region" description="Basic and acidic residues" evidence="3">
    <location>
        <begin position="543"/>
        <end position="565"/>
    </location>
</feature>
<dbReference type="STRING" id="2512241.A0A553HIM2"/>
<evidence type="ECO:0000313" key="6">
    <source>
        <dbReference type="Proteomes" id="UP000319160"/>
    </source>
</evidence>
<organism evidence="5 6">
    <name type="scientific">Xylaria flabelliformis</name>
    <dbReference type="NCBI Taxonomy" id="2512241"/>
    <lineage>
        <taxon>Eukaryota</taxon>
        <taxon>Fungi</taxon>
        <taxon>Dikarya</taxon>
        <taxon>Ascomycota</taxon>
        <taxon>Pezizomycotina</taxon>
        <taxon>Sordariomycetes</taxon>
        <taxon>Xylariomycetidae</taxon>
        <taxon>Xylariales</taxon>
        <taxon>Xylariaceae</taxon>
        <taxon>Xylaria</taxon>
    </lineage>
</organism>
<dbReference type="Pfam" id="PF04082">
    <property type="entry name" value="Fungal_trans"/>
    <property type="match status" value="1"/>
</dbReference>
<keyword evidence="2" id="KW-0539">Nucleus</keyword>
<evidence type="ECO:0000256" key="3">
    <source>
        <dbReference type="SAM" id="MobiDB-lite"/>
    </source>
</evidence>
<evidence type="ECO:0000256" key="1">
    <source>
        <dbReference type="ARBA" id="ARBA00004123"/>
    </source>
</evidence>
<feature type="region of interest" description="Disordered" evidence="3">
    <location>
        <begin position="543"/>
        <end position="572"/>
    </location>
</feature>
<evidence type="ECO:0000256" key="2">
    <source>
        <dbReference type="ARBA" id="ARBA00023242"/>
    </source>
</evidence>
<feature type="domain" description="Xylanolytic transcriptional activator regulatory" evidence="4">
    <location>
        <begin position="484"/>
        <end position="558"/>
    </location>
</feature>
<dbReference type="GO" id="GO:0006351">
    <property type="term" value="P:DNA-templated transcription"/>
    <property type="evidence" value="ECO:0007669"/>
    <property type="project" value="InterPro"/>
</dbReference>
<dbReference type="CDD" id="cd12148">
    <property type="entry name" value="fungal_TF_MHR"/>
    <property type="match status" value="1"/>
</dbReference>
<sequence length="871" mass="98103">MSFEIDDWPLANARNQSASSGTGAIPESLRYKVPSAPWMAYEGAITFADLPFGEIDWGTEKFARPGTLQAHFSLRYLTSTPLTPVPSDVSPTLRICLDPILNREPRLRYSSRDWPLSIPTRQTSERRHSLSSSSSVIVANVISHRQPWERVVLYNSTLARQPRSLRRSPAAQVIGLVLLLPGVETSPNLAAIHVDDESQHHETAANMHDRVDQLENLVLSLMHQTAPSSLDQRPRLGPSSLETYPEQAAVATSKTQRHVSPTPSDVGSIKIQQMTVSYVNSSHWAAVLDSIADLRTHLAREEETYPRDSDPLQLLASSPKPQLLYRHPLYETHASIVESLPPRPVVDRLVSRYLNVLYIAPVVTSSEKYVYPATSQWKMPYEEFWKAPHAAPIMWVGLLFSMMCLAAQHQQSFSCFAETSSAFGQSRMPPQAAESQVAVDRYRENVIRCLILGQYPKGGTYVLETLVHYFLVECFHLKDMEIGIWTLVGSIVQIAIQMGYHRDAKHFPNISPFAGEMRRRVWSIVVQMDFSISTQLGLPRLVKESQTDTAEPRNLYDSDFDEHTPELPASRPETEVTPTLYVLAKLRLISVGAKIADVATEPQLYSYDKVLELDRQITEVRNALPSSLKWDGLASSLNLSSEVIIQRIWLEVIVQQLKIILHKKFLEPSRLHQQYGISRSACFNAAMKILDFQRLVDEETQTDGLLYYSRWRVSSAFINTFLLATSILCVCLQNYTDEQKQQLDNSGDGELKSAYMTKARQVLKTSQAIWSRQCAGSREARKAVAALRYVLADSGVRSEANAFEDLLQAPAAAVSYFPDLMSDYDFASPRLEQANEGTTWPIFTMNMNNNVEQWTDVADSRDIDLLSQLPT</sequence>
<dbReference type="InterPro" id="IPR007219">
    <property type="entry name" value="XnlR_reg_dom"/>
</dbReference>
<dbReference type="GO" id="GO:0008270">
    <property type="term" value="F:zinc ion binding"/>
    <property type="evidence" value="ECO:0007669"/>
    <property type="project" value="InterPro"/>
</dbReference>
<evidence type="ECO:0000313" key="5">
    <source>
        <dbReference type="EMBL" id="TRX87803.1"/>
    </source>
</evidence>
<proteinExistence type="predicted"/>
<dbReference type="AlphaFoldDB" id="A0A553HIM2"/>